<dbReference type="SMART" id="SM00132">
    <property type="entry name" value="LIM"/>
    <property type="match status" value="2"/>
</dbReference>
<accession>A0A8E0RZ21</accession>
<proteinExistence type="predicted"/>
<feature type="domain" description="LIM zinc-binding" evidence="7">
    <location>
        <begin position="121"/>
        <end position="183"/>
    </location>
</feature>
<reference evidence="8" key="1">
    <citation type="submission" date="2019-05" db="EMBL/GenBank/DDBJ databases">
        <title>Annotation for the trematode Fasciolopsis buski.</title>
        <authorList>
            <person name="Choi Y.-J."/>
        </authorList>
    </citation>
    <scope>NUCLEOTIDE SEQUENCE</scope>
    <source>
        <strain evidence="8">HT</strain>
        <tissue evidence="8">Whole worm</tissue>
    </source>
</reference>
<evidence type="ECO:0000256" key="6">
    <source>
        <dbReference type="SAM" id="MobiDB-lite"/>
    </source>
</evidence>
<dbReference type="GO" id="GO:0140297">
    <property type="term" value="F:DNA-binding transcription factor binding"/>
    <property type="evidence" value="ECO:0007669"/>
    <property type="project" value="TreeGrafter"/>
</dbReference>
<evidence type="ECO:0000313" key="8">
    <source>
        <dbReference type="EMBL" id="KAA0192165.1"/>
    </source>
</evidence>
<feature type="domain" description="LIM zinc-binding" evidence="7">
    <location>
        <begin position="57"/>
        <end position="119"/>
    </location>
</feature>
<feature type="region of interest" description="Disordered" evidence="6">
    <location>
        <begin position="314"/>
        <end position="334"/>
    </location>
</feature>
<name>A0A8E0RZ21_9TREM</name>
<evidence type="ECO:0000256" key="5">
    <source>
        <dbReference type="PROSITE-ProRule" id="PRU00125"/>
    </source>
</evidence>
<evidence type="ECO:0000256" key="3">
    <source>
        <dbReference type="ARBA" id="ARBA00022833"/>
    </source>
</evidence>
<evidence type="ECO:0000259" key="7">
    <source>
        <dbReference type="PROSITE" id="PS50023"/>
    </source>
</evidence>
<dbReference type="InterPro" id="IPR050945">
    <property type="entry name" value="LMO_RBTN_TF"/>
</dbReference>
<comment type="caution">
    <text evidence="8">The sequence shown here is derived from an EMBL/GenBank/DDBJ whole genome shotgun (WGS) entry which is preliminary data.</text>
</comment>
<dbReference type="OrthoDB" id="6352355at2759"/>
<evidence type="ECO:0000256" key="2">
    <source>
        <dbReference type="ARBA" id="ARBA00022737"/>
    </source>
</evidence>
<dbReference type="SUPFAM" id="SSF57716">
    <property type="entry name" value="Glucocorticoid receptor-like (DNA-binding domain)"/>
    <property type="match status" value="2"/>
</dbReference>
<evidence type="ECO:0000256" key="4">
    <source>
        <dbReference type="ARBA" id="ARBA00023038"/>
    </source>
</evidence>
<sequence>MKEGRNTSMHNPTSTTTGIGVTNTTTNSCIPNSSNSPCCWSSCNHLVANSQIIHLPVRCFKCKQVIREAHLLLADEQYWHEDCLRCVCCEVRLAELDKHFYVKADMPLCRRDYLRLYGQTGECFVCRKRILAFEFVMRIQNKVYHLNCFSCQQCQLRFCVGDKFYLHNQFILCEQDYAYMVLASIQPTILLPVAARNPLVSGRFSQSRLVRPPIVSDRPYLCRTHTMKEPIPSATASLSQSKSDQLISICELENNQRTAQLFPGLVKSPIKIETTIRDTEDGSLLPQMFDGSSQSWSISSLHIPNFTGQSGLCDDHSSGYGSPSPTLSTQMDLR</sequence>
<dbReference type="PANTHER" id="PTHR45787">
    <property type="entry name" value="LD11652P"/>
    <property type="match status" value="1"/>
</dbReference>
<dbReference type="GO" id="GO:0045944">
    <property type="term" value="P:positive regulation of transcription by RNA polymerase II"/>
    <property type="evidence" value="ECO:0007669"/>
    <property type="project" value="TreeGrafter"/>
</dbReference>
<gene>
    <name evidence="8" type="ORF">FBUS_08011</name>
</gene>
<protein>
    <submittedName>
        <fullName evidence="8">LIM domain only protein 3</fullName>
    </submittedName>
</protein>
<evidence type="ECO:0000256" key="1">
    <source>
        <dbReference type="ARBA" id="ARBA00022723"/>
    </source>
</evidence>
<keyword evidence="1 5" id="KW-0479">Metal-binding</keyword>
<dbReference type="InterPro" id="IPR001781">
    <property type="entry name" value="Znf_LIM"/>
</dbReference>
<dbReference type="AlphaFoldDB" id="A0A8E0RZ21"/>
<evidence type="ECO:0000313" key="9">
    <source>
        <dbReference type="Proteomes" id="UP000728185"/>
    </source>
</evidence>
<dbReference type="GO" id="GO:0005634">
    <property type="term" value="C:nucleus"/>
    <property type="evidence" value="ECO:0007669"/>
    <property type="project" value="TreeGrafter"/>
</dbReference>
<dbReference type="EMBL" id="LUCM01005858">
    <property type="protein sequence ID" value="KAA0192165.1"/>
    <property type="molecule type" value="Genomic_DNA"/>
</dbReference>
<dbReference type="GO" id="GO:0003713">
    <property type="term" value="F:transcription coactivator activity"/>
    <property type="evidence" value="ECO:0007669"/>
    <property type="project" value="TreeGrafter"/>
</dbReference>
<dbReference type="PROSITE" id="PS50023">
    <property type="entry name" value="LIM_DOMAIN_2"/>
    <property type="match status" value="2"/>
</dbReference>
<keyword evidence="9" id="KW-1185">Reference proteome</keyword>
<keyword evidence="3 5" id="KW-0862">Zinc</keyword>
<dbReference type="Proteomes" id="UP000728185">
    <property type="component" value="Unassembled WGS sequence"/>
</dbReference>
<feature type="compositionally biased region" description="Polar residues" evidence="6">
    <location>
        <begin position="319"/>
        <end position="334"/>
    </location>
</feature>
<dbReference type="Pfam" id="PF00412">
    <property type="entry name" value="LIM"/>
    <property type="match status" value="2"/>
</dbReference>
<dbReference type="PROSITE" id="PS00478">
    <property type="entry name" value="LIM_DOMAIN_1"/>
    <property type="match status" value="2"/>
</dbReference>
<dbReference type="Gene3D" id="2.10.110.10">
    <property type="entry name" value="Cysteine Rich Protein"/>
    <property type="match status" value="2"/>
</dbReference>
<keyword evidence="4 5" id="KW-0440">LIM domain</keyword>
<organism evidence="8 9">
    <name type="scientific">Fasciolopsis buskii</name>
    <dbReference type="NCBI Taxonomy" id="27845"/>
    <lineage>
        <taxon>Eukaryota</taxon>
        <taxon>Metazoa</taxon>
        <taxon>Spiralia</taxon>
        <taxon>Lophotrochozoa</taxon>
        <taxon>Platyhelminthes</taxon>
        <taxon>Trematoda</taxon>
        <taxon>Digenea</taxon>
        <taxon>Plagiorchiida</taxon>
        <taxon>Echinostomata</taxon>
        <taxon>Echinostomatoidea</taxon>
        <taxon>Fasciolidae</taxon>
        <taxon>Fasciolopsis</taxon>
    </lineage>
</organism>
<dbReference type="PANTHER" id="PTHR45787:SF1">
    <property type="entry name" value="LIM ZINC-BINDING DOMAIN-CONTAINING PROTEIN"/>
    <property type="match status" value="1"/>
</dbReference>
<dbReference type="GO" id="GO:0046872">
    <property type="term" value="F:metal ion binding"/>
    <property type="evidence" value="ECO:0007669"/>
    <property type="project" value="UniProtKB-KW"/>
</dbReference>
<keyword evidence="2" id="KW-0677">Repeat</keyword>